<organism evidence="2 3">
    <name type="scientific">Candidatus Raymondbacteria bacterium RIFOXYD12_FULL_49_13</name>
    <dbReference type="NCBI Taxonomy" id="1817890"/>
    <lineage>
        <taxon>Bacteria</taxon>
        <taxon>Raymondiibacteriota</taxon>
    </lineage>
</organism>
<name>A0A1F7FJI7_UNCRA</name>
<evidence type="ECO:0000313" key="3">
    <source>
        <dbReference type="Proteomes" id="UP000179243"/>
    </source>
</evidence>
<dbReference type="Gene3D" id="2.60.40.4070">
    <property type="match status" value="1"/>
</dbReference>
<comment type="caution">
    <text evidence="2">The sequence shown here is derived from an EMBL/GenBank/DDBJ whole genome shotgun (WGS) entry which is preliminary data.</text>
</comment>
<protein>
    <recommendedName>
        <fullName evidence="1">FlgD/Vpr Ig-like domain-containing protein</fullName>
    </recommendedName>
</protein>
<sequence length="74" mass="8284">MQWGGVKEKRVRIAVYDVKGTLVRVLADGVRNRGGYTVDWNGVDRDNRQVSTGMYVVRMSAGKTGKMIKVLLVK</sequence>
<dbReference type="Pfam" id="PF13860">
    <property type="entry name" value="FlgD_ig"/>
    <property type="match status" value="1"/>
</dbReference>
<dbReference type="Proteomes" id="UP000179243">
    <property type="component" value="Unassembled WGS sequence"/>
</dbReference>
<evidence type="ECO:0000313" key="2">
    <source>
        <dbReference type="EMBL" id="OGK06830.1"/>
    </source>
</evidence>
<dbReference type="AlphaFoldDB" id="A0A1F7FJI7"/>
<dbReference type="EMBL" id="MFYX01000019">
    <property type="protein sequence ID" value="OGK06830.1"/>
    <property type="molecule type" value="Genomic_DNA"/>
</dbReference>
<reference evidence="2 3" key="1">
    <citation type="journal article" date="2016" name="Nat. Commun.">
        <title>Thousands of microbial genomes shed light on interconnected biogeochemical processes in an aquifer system.</title>
        <authorList>
            <person name="Anantharaman K."/>
            <person name="Brown C.T."/>
            <person name="Hug L.A."/>
            <person name="Sharon I."/>
            <person name="Castelle C.J."/>
            <person name="Probst A.J."/>
            <person name="Thomas B.C."/>
            <person name="Singh A."/>
            <person name="Wilkins M.J."/>
            <person name="Karaoz U."/>
            <person name="Brodie E.L."/>
            <person name="Williams K.H."/>
            <person name="Hubbard S.S."/>
            <person name="Banfield J.F."/>
        </authorList>
    </citation>
    <scope>NUCLEOTIDE SEQUENCE [LARGE SCALE GENOMIC DNA]</scope>
</reference>
<dbReference type="InterPro" id="IPR025965">
    <property type="entry name" value="FlgD/Vpr_Ig-like"/>
</dbReference>
<evidence type="ECO:0000259" key="1">
    <source>
        <dbReference type="Pfam" id="PF13860"/>
    </source>
</evidence>
<feature type="domain" description="FlgD/Vpr Ig-like" evidence="1">
    <location>
        <begin position="9"/>
        <end position="63"/>
    </location>
</feature>
<proteinExistence type="predicted"/>
<accession>A0A1F7FJI7</accession>
<gene>
    <name evidence="2" type="ORF">A2519_02880</name>
</gene>